<keyword evidence="1" id="KW-0378">Hydrolase</keyword>
<evidence type="ECO:0000256" key="1">
    <source>
        <dbReference type="ARBA" id="ARBA00022801"/>
    </source>
</evidence>
<evidence type="ECO:0000313" key="5">
    <source>
        <dbReference type="Proteomes" id="UP000051934"/>
    </source>
</evidence>
<dbReference type="InterPro" id="IPR000073">
    <property type="entry name" value="AB_hydrolase_1"/>
</dbReference>
<keyword evidence="2" id="KW-0732">Signal</keyword>
<organism evidence="4 5">
    <name type="scientific">OM182 bacterium BACL3 MAG-120507-bin80</name>
    <dbReference type="NCBI Taxonomy" id="1655577"/>
    <lineage>
        <taxon>Bacteria</taxon>
        <taxon>Pseudomonadati</taxon>
        <taxon>Pseudomonadota</taxon>
        <taxon>Gammaproteobacteria</taxon>
        <taxon>OMG group</taxon>
        <taxon>OM182 clade</taxon>
    </lineage>
</organism>
<dbReference type="GO" id="GO:0016787">
    <property type="term" value="F:hydrolase activity"/>
    <property type="evidence" value="ECO:0007669"/>
    <property type="project" value="UniProtKB-KW"/>
</dbReference>
<gene>
    <name evidence="4" type="ORF">ABR69_00640</name>
</gene>
<comment type="caution">
    <text evidence="4">The sequence shown here is derived from an EMBL/GenBank/DDBJ whole genome shotgun (WGS) entry which is preliminary data.</text>
</comment>
<dbReference type="InterPro" id="IPR029058">
    <property type="entry name" value="AB_hydrolase_fold"/>
</dbReference>
<sequence>MEDPMKNLRKLSTKFMIGLAAALIFSSSAFADHHEEDEIDVNDPNYNPDPTLFKGAANNPFFPLYFNALPEGGAENVPTEIRRIDLRPEREMTLYVEIYNPEGTIPLIVTPGGMGEIGAFGGFARNVAAADSDLKVIIWDRRNMGRSEVSFGSEPLSTEEAEDMHVLLKRLEVGPATLYGMSSGSRSNMILAERYPEQVAALVIAPLTGGPVAAEQLSREYYLKYLDDASLTSMADVAKTPLWQAYMERNTPDLQEAFLNQNVNNFLAAMKRTGEHLESFRSKTTLGMTDEQLAALDVPATLILHHGEERDFLHPIVHTRSATTLLKNSSFAITPTLAPVLDVLLPFVREYTPVMEAGQ</sequence>
<dbReference type="PANTHER" id="PTHR46118:SF4">
    <property type="entry name" value="PROTEIN ABHD11"/>
    <property type="match status" value="1"/>
</dbReference>
<dbReference type="SUPFAM" id="SSF53474">
    <property type="entry name" value="alpha/beta-Hydrolases"/>
    <property type="match status" value="1"/>
</dbReference>
<name>A0A0R2SEK1_9GAMM</name>
<proteinExistence type="predicted"/>
<dbReference type="EMBL" id="LIBB01000274">
    <property type="protein sequence ID" value="KRO70922.1"/>
    <property type="molecule type" value="Genomic_DNA"/>
</dbReference>
<evidence type="ECO:0000256" key="2">
    <source>
        <dbReference type="SAM" id="SignalP"/>
    </source>
</evidence>
<evidence type="ECO:0000259" key="3">
    <source>
        <dbReference type="Pfam" id="PF00561"/>
    </source>
</evidence>
<dbReference type="PANTHER" id="PTHR46118">
    <property type="entry name" value="PROTEIN ABHD11"/>
    <property type="match status" value="1"/>
</dbReference>
<feature type="signal peptide" evidence="2">
    <location>
        <begin position="1"/>
        <end position="31"/>
    </location>
</feature>
<dbReference type="Gene3D" id="3.40.50.1820">
    <property type="entry name" value="alpha/beta hydrolase"/>
    <property type="match status" value="1"/>
</dbReference>
<dbReference type="Pfam" id="PF00561">
    <property type="entry name" value="Abhydrolase_1"/>
    <property type="match status" value="1"/>
</dbReference>
<evidence type="ECO:0000313" key="4">
    <source>
        <dbReference type="EMBL" id="KRO70922.1"/>
    </source>
</evidence>
<accession>A0A0R2SEK1</accession>
<protein>
    <recommendedName>
        <fullName evidence="3">AB hydrolase-1 domain-containing protein</fullName>
    </recommendedName>
</protein>
<dbReference type="Proteomes" id="UP000051934">
    <property type="component" value="Unassembled WGS sequence"/>
</dbReference>
<feature type="domain" description="AB hydrolase-1" evidence="3">
    <location>
        <begin position="106"/>
        <end position="204"/>
    </location>
</feature>
<dbReference type="AlphaFoldDB" id="A0A0R2SEK1"/>
<reference evidence="4 5" key="1">
    <citation type="submission" date="2015-10" db="EMBL/GenBank/DDBJ databases">
        <title>Metagenome-Assembled Genomes uncover a global brackish microbiome.</title>
        <authorList>
            <person name="Hugerth L.W."/>
            <person name="Larsson J."/>
            <person name="Alneberg J."/>
            <person name="Lindh M.V."/>
            <person name="Legrand C."/>
            <person name="Pinhassi J."/>
            <person name="Andersson A.F."/>
        </authorList>
    </citation>
    <scope>NUCLEOTIDE SEQUENCE [LARGE SCALE GENOMIC DNA]</scope>
    <source>
        <strain evidence="4">BACL4 MAG-120507-bin80</strain>
    </source>
</reference>
<feature type="chain" id="PRO_5006423647" description="AB hydrolase-1 domain-containing protein" evidence="2">
    <location>
        <begin position="32"/>
        <end position="359"/>
    </location>
</feature>